<dbReference type="STRING" id="97972.A0A2V1DXF7"/>
<dbReference type="AlphaFoldDB" id="A0A2V1DXF7"/>
<dbReference type="SUPFAM" id="SSF56784">
    <property type="entry name" value="HAD-like"/>
    <property type="match status" value="1"/>
</dbReference>
<sequence>MSNSKNVVFDVVGTLISYDHLFEAIDSRLGERLRESGIQPKLLGACWLETADREYTFLSLSGRYVPFYKIFEGLFYRILMYAGIKEPRKFATPEDVSWLVGEWRKLGLTPGAAGCIQKLRDAGFTVWCFTTGDIERVKGYFEKGGIDMPAENLLTCDSSGVAKPDPNAYKPVLEKLAEVSSSTPWFAAAHMWDVSTARTVGFKGAYSTVLEAEPLHEIYGDMEVVADSLPGMADGIITAEEPNSPTMPPSAFPQTNQSTLSFWRSNPHALDDHRTTPDLPTSADIVIVGAGYAGASVAHHILALQKSHNIQIPSIVILEAREACSGATGRNGGHLKPDLYGKPSAIAASHGIQAGIEIAEFEASHIPAIKKLVEEEEIDCDFVLTRCVDVLMTDELTTRVKAGVNLLKQHNVSLMDDVFFASGSHAEQISGVKNANSCFTYTSAHLFPYKLILHLLAEAVASGVNLQTHTPVTSTTTTPSPDGIFTVSTPRGAIKTRKIMYATNANTSALLPSYTDKIIPVRGVCSHISFPDQKQPPPFLPNSYVLRAGAGDFEYLIPRPDGSVVLGGARAAYYHDFQSWYDNVDDDVVIEGAREHFEGYMQRHFCGWEGSGAEVGSVWTGVMGYTSDGLPHIGKIPGYDDQYILAGFNGHGMPQIFLAAKGIAEMVVLGKEFRETGIPRVFETTQERLESPENGVLEGWEDYMKEKEIK</sequence>
<dbReference type="InterPro" id="IPR036188">
    <property type="entry name" value="FAD/NAD-bd_sf"/>
</dbReference>
<dbReference type="Pfam" id="PF00702">
    <property type="entry name" value="Hydrolase"/>
    <property type="match status" value="1"/>
</dbReference>
<dbReference type="Gene3D" id="3.30.9.10">
    <property type="entry name" value="D-Amino Acid Oxidase, subunit A, domain 2"/>
    <property type="match status" value="1"/>
</dbReference>
<dbReference type="Gene3D" id="3.50.50.60">
    <property type="entry name" value="FAD/NAD(P)-binding domain"/>
    <property type="match status" value="1"/>
</dbReference>
<protein>
    <submittedName>
        <fullName evidence="2">DAO-domain-containing protein</fullName>
    </submittedName>
</protein>
<dbReference type="EMBL" id="KZ805336">
    <property type="protein sequence ID" value="PVI03038.1"/>
    <property type="molecule type" value="Genomic_DNA"/>
</dbReference>
<dbReference type="Gene3D" id="3.40.50.1000">
    <property type="entry name" value="HAD superfamily/HAD-like"/>
    <property type="match status" value="1"/>
</dbReference>
<gene>
    <name evidence="2" type="ORF">DM02DRAFT_717062</name>
</gene>
<accession>A0A2V1DXF7</accession>
<evidence type="ECO:0000313" key="3">
    <source>
        <dbReference type="Proteomes" id="UP000244855"/>
    </source>
</evidence>
<dbReference type="Proteomes" id="UP000244855">
    <property type="component" value="Unassembled WGS sequence"/>
</dbReference>
<dbReference type="PANTHER" id="PTHR13847">
    <property type="entry name" value="SARCOSINE DEHYDROGENASE-RELATED"/>
    <property type="match status" value="1"/>
</dbReference>
<dbReference type="InterPro" id="IPR023198">
    <property type="entry name" value="PGP-like_dom2"/>
</dbReference>
<dbReference type="SUPFAM" id="SSF51905">
    <property type="entry name" value="FAD/NAD(P)-binding domain"/>
    <property type="match status" value="1"/>
</dbReference>
<dbReference type="InterPro" id="IPR006076">
    <property type="entry name" value="FAD-dep_OxRdtase"/>
</dbReference>
<feature type="domain" description="FAD dependent oxidoreductase" evidence="1">
    <location>
        <begin position="284"/>
        <end position="666"/>
    </location>
</feature>
<name>A0A2V1DXF7_9PLEO</name>
<dbReference type="PANTHER" id="PTHR13847:SF279">
    <property type="entry name" value="FAD DEPENDENT OXIDOREDUCTASE DOMAIN-CONTAINING PROTEIN-RELATED"/>
    <property type="match status" value="1"/>
</dbReference>
<keyword evidence="3" id="KW-1185">Reference proteome</keyword>
<dbReference type="Gene3D" id="1.10.150.240">
    <property type="entry name" value="Putative phosphatase, domain 2"/>
    <property type="match status" value="1"/>
</dbReference>
<reference evidence="2 3" key="1">
    <citation type="journal article" date="2018" name="Sci. Rep.">
        <title>Comparative genomics provides insights into the lifestyle and reveals functional heterogeneity of dark septate endophytic fungi.</title>
        <authorList>
            <person name="Knapp D.G."/>
            <person name="Nemeth J.B."/>
            <person name="Barry K."/>
            <person name="Hainaut M."/>
            <person name="Henrissat B."/>
            <person name="Johnson J."/>
            <person name="Kuo A."/>
            <person name="Lim J.H.P."/>
            <person name="Lipzen A."/>
            <person name="Nolan M."/>
            <person name="Ohm R.A."/>
            <person name="Tamas L."/>
            <person name="Grigoriev I.V."/>
            <person name="Spatafora J.W."/>
            <person name="Nagy L.G."/>
            <person name="Kovacs G.M."/>
        </authorList>
    </citation>
    <scope>NUCLEOTIDE SEQUENCE [LARGE SCALE GENOMIC DNA]</scope>
    <source>
        <strain evidence="2 3">DSE2036</strain>
    </source>
</reference>
<dbReference type="InterPro" id="IPR036412">
    <property type="entry name" value="HAD-like_sf"/>
</dbReference>
<evidence type="ECO:0000313" key="2">
    <source>
        <dbReference type="EMBL" id="PVI03038.1"/>
    </source>
</evidence>
<dbReference type="InterPro" id="IPR023214">
    <property type="entry name" value="HAD_sf"/>
</dbReference>
<proteinExistence type="predicted"/>
<organism evidence="2 3">
    <name type="scientific">Periconia macrospinosa</name>
    <dbReference type="NCBI Taxonomy" id="97972"/>
    <lineage>
        <taxon>Eukaryota</taxon>
        <taxon>Fungi</taxon>
        <taxon>Dikarya</taxon>
        <taxon>Ascomycota</taxon>
        <taxon>Pezizomycotina</taxon>
        <taxon>Dothideomycetes</taxon>
        <taxon>Pleosporomycetidae</taxon>
        <taxon>Pleosporales</taxon>
        <taxon>Massarineae</taxon>
        <taxon>Periconiaceae</taxon>
        <taxon>Periconia</taxon>
    </lineage>
</organism>
<dbReference type="GO" id="GO:0005737">
    <property type="term" value="C:cytoplasm"/>
    <property type="evidence" value="ECO:0007669"/>
    <property type="project" value="TreeGrafter"/>
</dbReference>
<evidence type="ECO:0000259" key="1">
    <source>
        <dbReference type="Pfam" id="PF01266"/>
    </source>
</evidence>
<dbReference type="OrthoDB" id="429143at2759"/>
<dbReference type="Pfam" id="PF01266">
    <property type="entry name" value="DAO"/>
    <property type="match status" value="1"/>
</dbReference>